<evidence type="ECO:0000256" key="6">
    <source>
        <dbReference type="ARBA" id="ARBA00022989"/>
    </source>
</evidence>
<sequence>MRLATLQYIDKVVFQYLFNKSKHRDCRPILWISRTGDGACYLLIAALLWWLDPVHGQLFSYVGLLAYALELPLFIVLKRLFKRPRPADLFSNFNAHIQPADKFSLPSGHTAAAFLMAVIVAYFYPSMAILAYTWAGLIGLSRILLGVHYPGDILAGAALGTTIGLLSLYIMV</sequence>
<dbReference type="Gene3D" id="1.20.144.10">
    <property type="entry name" value="Phosphatidic acid phosphatase type 2/haloperoxidase"/>
    <property type="match status" value="1"/>
</dbReference>
<evidence type="ECO:0000256" key="1">
    <source>
        <dbReference type="ARBA" id="ARBA00004651"/>
    </source>
</evidence>
<evidence type="ECO:0000256" key="8">
    <source>
        <dbReference type="ARBA" id="ARBA00032707"/>
    </source>
</evidence>
<evidence type="ECO:0000256" key="9">
    <source>
        <dbReference type="ARBA" id="ARBA00047594"/>
    </source>
</evidence>
<evidence type="ECO:0000256" key="10">
    <source>
        <dbReference type="SAM" id="Phobius"/>
    </source>
</evidence>
<feature type="transmembrane region" description="Helical" evidence="10">
    <location>
        <begin position="29"/>
        <end position="51"/>
    </location>
</feature>
<keyword evidence="7 10" id="KW-0472">Membrane</keyword>
<reference evidence="12 13" key="1">
    <citation type="submission" date="2023-06" db="EMBL/GenBank/DDBJ databases">
        <title>Alteromonas sp. ASW11-36 isolated from intertidal sand.</title>
        <authorList>
            <person name="Li Y."/>
        </authorList>
    </citation>
    <scope>NUCLEOTIDE SEQUENCE [LARGE SCALE GENOMIC DNA]</scope>
    <source>
        <strain evidence="12 13">ASW11-36</strain>
    </source>
</reference>
<dbReference type="Pfam" id="PF01569">
    <property type="entry name" value="PAP2"/>
    <property type="match status" value="1"/>
</dbReference>
<dbReference type="SUPFAM" id="SSF48317">
    <property type="entry name" value="Acid phosphatase/Vanadium-dependent haloperoxidase"/>
    <property type="match status" value="1"/>
</dbReference>
<evidence type="ECO:0000259" key="11">
    <source>
        <dbReference type="SMART" id="SM00014"/>
    </source>
</evidence>
<feature type="domain" description="Phosphatidic acid phosphatase type 2/haloperoxidase" evidence="11">
    <location>
        <begin position="61"/>
        <end position="168"/>
    </location>
</feature>
<keyword evidence="6 10" id="KW-1133">Transmembrane helix</keyword>
<protein>
    <recommendedName>
        <fullName evidence="2">undecaprenyl-diphosphate phosphatase</fullName>
        <ecNumber evidence="2">3.6.1.27</ecNumber>
    </recommendedName>
    <alternativeName>
        <fullName evidence="8">Undecaprenyl pyrophosphate phosphatase</fullName>
    </alternativeName>
</protein>
<evidence type="ECO:0000313" key="12">
    <source>
        <dbReference type="EMBL" id="MDM7859164.1"/>
    </source>
</evidence>
<comment type="caution">
    <text evidence="12">The sequence shown here is derived from an EMBL/GenBank/DDBJ whole genome shotgun (WGS) entry which is preliminary data.</text>
</comment>
<dbReference type="InterPro" id="IPR000326">
    <property type="entry name" value="PAP2/HPO"/>
</dbReference>
<evidence type="ECO:0000256" key="3">
    <source>
        <dbReference type="ARBA" id="ARBA00022475"/>
    </source>
</evidence>
<comment type="subcellular location">
    <subcellularLocation>
        <location evidence="1">Cell membrane</location>
        <topology evidence="1">Multi-pass membrane protein</topology>
    </subcellularLocation>
</comment>
<proteinExistence type="predicted"/>
<comment type="catalytic activity">
    <reaction evidence="9">
        <text>di-trans,octa-cis-undecaprenyl diphosphate + H2O = di-trans,octa-cis-undecaprenyl phosphate + phosphate + H(+)</text>
        <dbReference type="Rhea" id="RHEA:28094"/>
        <dbReference type="ChEBI" id="CHEBI:15377"/>
        <dbReference type="ChEBI" id="CHEBI:15378"/>
        <dbReference type="ChEBI" id="CHEBI:43474"/>
        <dbReference type="ChEBI" id="CHEBI:58405"/>
        <dbReference type="ChEBI" id="CHEBI:60392"/>
        <dbReference type="EC" id="3.6.1.27"/>
    </reaction>
</comment>
<evidence type="ECO:0000256" key="2">
    <source>
        <dbReference type="ARBA" id="ARBA00012374"/>
    </source>
</evidence>
<evidence type="ECO:0000313" key="13">
    <source>
        <dbReference type="Proteomes" id="UP001234343"/>
    </source>
</evidence>
<evidence type="ECO:0000256" key="7">
    <source>
        <dbReference type="ARBA" id="ARBA00023136"/>
    </source>
</evidence>
<dbReference type="Proteomes" id="UP001234343">
    <property type="component" value="Unassembled WGS sequence"/>
</dbReference>
<keyword evidence="13" id="KW-1185">Reference proteome</keyword>
<feature type="transmembrane region" description="Helical" evidence="10">
    <location>
        <begin position="153"/>
        <end position="171"/>
    </location>
</feature>
<accession>A0ABT7SSJ1</accession>
<dbReference type="PANTHER" id="PTHR14969">
    <property type="entry name" value="SPHINGOSINE-1-PHOSPHATE PHOSPHOHYDROLASE"/>
    <property type="match status" value="1"/>
</dbReference>
<feature type="transmembrane region" description="Helical" evidence="10">
    <location>
        <begin position="57"/>
        <end position="77"/>
    </location>
</feature>
<keyword evidence="3" id="KW-1003">Cell membrane</keyword>
<organism evidence="12 13">
    <name type="scientific">Alteromonas arenosi</name>
    <dbReference type="NCBI Taxonomy" id="3055817"/>
    <lineage>
        <taxon>Bacteria</taxon>
        <taxon>Pseudomonadati</taxon>
        <taxon>Pseudomonadota</taxon>
        <taxon>Gammaproteobacteria</taxon>
        <taxon>Alteromonadales</taxon>
        <taxon>Alteromonadaceae</taxon>
        <taxon>Alteromonas/Salinimonas group</taxon>
        <taxon>Alteromonas</taxon>
    </lineage>
</organism>
<gene>
    <name evidence="12" type="ORF">QTP81_00920</name>
</gene>
<feature type="transmembrane region" description="Helical" evidence="10">
    <location>
        <begin position="112"/>
        <end position="133"/>
    </location>
</feature>
<dbReference type="InterPro" id="IPR036938">
    <property type="entry name" value="PAP2/HPO_sf"/>
</dbReference>
<keyword evidence="5" id="KW-0378">Hydrolase</keyword>
<dbReference type="EC" id="3.6.1.27" evidence="2"/>
<evidence type="ECO:0000256" key="5">
    <source>
        <dbReference type="ARBA" id="ARBA00022801"/>
    </source>
</evidence>
<dbReference type="EMBL" id="JAUCBP010000001">
    <property type="protein sequence ID" value="MDM7859164.1"/>
    <property type="molecule type" value="Genomic_DNA"/>
</dbReference>
<dbReference type="SMART" id="SM00014">
    <property type="entry name" value="acidPPc"/>
    <property type="match status" value="1"/>
</dbReference>
<dbReference type="CDD" id="cd01610">
    <property type="entry name" value="PAP2_like"/>
    <property type="match status" value="1"/>
</dbReference>
<name>A0ABT7SSJ1_9ALTE</name>
<evidence type="ECO:0000256" key="4">
    <source>
        <dbReference type="ARBA" id="ARBA00022692"/>
    </source>
</evidence>
<dbReference type="PANTHER" id="PTHR14969:SF62">
    <property type="entry name" value="DECAPRENYLPHOSPHORYL-5-PHOSPHORIBOSE PHOSPHATASE RV3807C-RELATED"/>
    <property type="match status" value="1"/>
</dbReference>
<keyword evidence="4 10" id="KW-0812">Transmembrane</keyword>
<dbReference type="RefSeq" id="WP_289363072.1">
    <property type="nucleotide sequence ID" value="NZ_JAUCBP010000001.1"/>
</dbReference>